<keyword evidence="3 8" id="KW-0812">Transmembrane</keyword>
<reference evidence="10" key="1">
    <citation type="submission" date="2013-02" db="EMBL/GenBank/DDBJ databases">
        <authorList>
            <person name="Hughes D."/>
        </authorList>
    </citation>
    <scope>NUCLEOTIDE SEQUENCE</scope>
    <source>
        <strain>Durham</strain>
        <strain evidence="10">NC isolate 2 -- Noor lab</strain>
    </source>
</reference>
<keyword evidence="4 8" id="KW-1133">Transmembrane helix</keyword>
<name>T1GYS5_MEGSC</name>
<reference evidence="9" key="2">
    <citation type="submission" date="2015-06" db="UniProtKB">
        <authorList>
            <consortium name="EnsemblMetazoa"/>
        </authorList>
    </citation>
    <scope>IDENTIFICATION</scope>
</reference>
<keyword evidence="2" id="KW-1003">Cell membrane</keyword>
<dbReference type="GO" id="GO:0005886">
    <property type="term" value="C:plasma membrane"/>
    <property type="evidence" value="ECO:0007669"/>
    <property type="project" value="UniProtKB-SubCell"/>
</dbReference>
<evidence type="ECO:0000256" key="8">
    <source>
        <dbReference type="SAM" id="Phobius"/>
    </source>
</evidence>
<protein>
    <recommendedName>
        <fullName evidence="11">Ionotropic glutamate receptor C-terminal domain-containing protein</fullName>
    </recommendedName>
</protein>
<evidence type="ECO:0000256" key="1">
    <source>
        <dbReference type="ARBA" id="ARBA00004651"/>
    </source>
</evidence>
<evidence type="ECO:0000313" key="10">
    <source>
        <dbReference type="Proteomes" id="UP000015102"/>
    </source>
</evidence>
<evidence type="ECO:0000256" key="6">
    <source>
        <dbReference type="ARBA" id="ARBA00023170"/>
    </source>
</evidence>
<dbReference type="PANTHER" id="PTHR42643:SF41">
    <property type="entry name" value="IONOTROPIC RECEPTOR 20A-RELATED"/>
    <property type="match status" value="1"/>
</dbReference>
<dbReference type="InterPro" id="IPR052192">
    <property type="entry name" value="Insect_Ionotropic_Sensory_Rcpt"/>
</dbReference>
<keyword evidence="6" id="KW-0675">Receptor</keyword>
<feature type="transmembrane region" description="Helical" evidence="8">
    <location>
        <begin position="149"/>
        <end position="174"/>
    </location>
</feature>
<dbReference type="Proteomes" id="UP000015102">
    <property type="component" value="Unassembled WGS sequence"/>
</dbReference>
<evidence type="ECO:0000256" key="3">
    <source>
        <dbReference type="ARBA" id="ARBA00022692"/>
    </source>
</evidence>
<keyword evidence="7" id="KW-0325">Glycoprotein</keyword>
<accession>T1GYS5</accession>
<feature type="transmembrane region" description="Helical" evidence="8">
    <location>
        <begin position="194"/>
        <end position="217"/>
    </location>
</feature>
<evidence type="ECO:0000313" key="9">
    <source>
        <dbReference type="EnsemblMetazoa" id="MESCA009012-PA"/>
    </source>
</evidence>
<keyword evidence="10" id="KW-1185">Reference proteome</keyword>
<evidence type="ECO:0000256" key="5">
    <source>
        <dbReference type="ARBA" id="ARBA00023136"/>
    </source>
</evidence>
<proteinExistence type="predicted"/>
<sequence length="309" mass="36015">MVRSVAAIVHIALAYVSVLINDLFVHADNLSISVYMVNEFPRSQVFSSIEFLGYSVKILETFADFINVYITFQFPGPKTNIEKSGQTSMIIESSPIDFTLSFDSLVQVSQNLHKVQKLSTVLEWMPWMIIVPVPKPLDFEYYIFKPFDAVTWVLTLLLIIACSFLESGEFWSNFCDFFRASLSQSYKIKSPSKWHLLFVIFGFIMTTWYCSLMGSFVTTTLYNEPLSTFEDIRKSGLKILIDDDDNILSQFPEIWKNRDVFKNVSRKEFFEYGNVLDTNYGYLEYGDRWEYYYKSRMNTNIEIYSGKPI</sequence>
<comment type="subcellular location">
    <subcellularLocation>
        <location evidence="1">Cell membrane</location>
        <topology evidence="1">Multi-pass membrane protein</topology>
    </subcellularLocation>
</comment>
<keyword evidence="5 8" id="KW-0472">Membrane</keyword>
<dbReference type="PANTHER" id="PTHR42643">
    <property type="entry name" value="IONOTROPIC RECEPTOR 20A-RELATED"/>
    <property type="match status" value="1"/>
</dbReference>
<evidence type="ECO:0000256" key="7">
    <source>
        <dbReference type="ARBA" id="ARBA00023180"/>
    </source>
</evidence>
<dbReference type="HOGENOM" id="CLU_901046_0_0_1"/>
<evidence type="ECO:0008006" key="11">
    <source>
        <dbReference type="Google" id="ProtNLM"/>
    </source>
</evidence>
<dbReference type="EnsemblMetazoa" id="MESCA009012-RA">
    <property type="protein sequence ID" value="MESCA009012-PA"/>
    <property type="gene ID" value="MESCA009012"/>
</dbReference>
<evidence type="ECO:0000256" key="2">
    <source>
        <dbReference type="ARBA" id="ARBA00022475"/>
    </source>
</evidence>
<dbReference type="EMBL" id="CAQQ02374506">
    <property type="status" value="NOT_ANNOTATED_CDS"/>
    <property type="molecule type" value="Genomic_DNA"/>
</dbReference>
<dbReference type="STRING" id="36166.T1GYS5"/>
<dbReference type="AlphaFoldDB" id="T1GYS5"/>
<evidence type="ECO:0000256" key="4">
    <source>
        <dbReference type="ARBA" id="ARBA00022989"/>
    </source>
</evidence>
<organism evidence="9 10">
    <name type="scientific">Megaselia scalaris</name>
    <name type="common">Humpbacked fly</name>
    <name type="synonym">Phora scalaris</name>
    <dbReference type="NCBI Taxonomy" id="36166"/>
    <lineage>
        <taxon>Eukaryota</taxon>
        <taxon>Metazoa</taxon>
        <taxon>Ecdysozoa</taxon>
        <taxon>Arthropoda</taxon>
        <taxon>Hexapoda</taxon>
        <taxon>Insecta</taxon>
        <taxon>Pterygota</taxon>
        <taxon>Neoptera</taxon>
        <taxon>Endopterygota</taxon>
        <taxon>Diptera</taxon>
        <taxon>Brachycera</taxon>
        <taxon>Muscomorpha</taxon>
        <taxon>Platypezoidea</taxon>
        <taxon>Phoridae</taxon>
        <taxon>Megaseliini</taxon>
        <taxon>Megaselia</taxon>
    </lineage>
</organism>